<gene>
    <name evidence="3" type="ORF">QX51_12760</name>
</gene>
<dbReference type="InterPro" id="IPR027417">
    <property type="entry name" value="P-loop_NTPase"/>
</dbReference>
<proteinExistence type="predicted"/>
<name>A0A0B3VVL5_9FIRM</name>
<dbReference type="Pfam" id="PF00581">
    <property type="entry name" value="Rhodanese"/>
    <property type="match status" value="1"/>
</dbReference>
<dbReference type="GO" id="GO:0043828">
    <property type="term" value="F:tRNA 2-selenouridine synthase activity"/>
    <property type="evidence" value="ECO:0007669"/>
    <property type="project" value="InterPro"/>
</dbReference>
<dbReference type="PROSITE" id="PS50206">
    <property type="entry name" value="RHODANESE_3"/>
    <property type="match status" value="1"/>
</dbReference>
<sequence length="352" mass="41272">MKTIKIEDALKLEKTIFIDVRTEKEYLDDHILNAYNMPLFDNDEYCEVGTIYKQEGKHEAIDKGFEFVSPKLKDMYKVVKELSKEYEHIVIYCARGGMRSGSVANLLASIGIDLYKLEGGYKSYRNYVLDYLSTIMDKKQFIVLHGLTGVGKTELLIELDKNNIDIVDLEYMARNTGSVFGFITYDEKPPTQKTFETRIFESLFFSKSDYLFIESESKRVGHVLVPNDIYEGIIRDGYHILVECDIKDRVKRLCKDYIYDRNEENIQALRGCISTFRKRLGNKTVDEYLELLDNEQYEELVEKFLVFYYDPLYMHSVNQYKYNDVIKFEDINDITEKLISFHKTAVEGVKQC</sequence>
<reference evidence="3 4" key="1">
    <citation type="submission" date="2014-12" db="EMBL/GenBank/DDBJ databases">
        <title>Draft genome sequence of Terrisporobacter sp. 08-306576, isolated from the blood culture of a bacteremia patient.</title>
        <authorList>
            <person name="Lund L.C."/>
            <person name="Sydenham T.V."/>
            <person name="Hogh S.V."/>
            <person name="Skov M.N."/>
            <person name="Kemp M."/>
            <person name="Justesen U.S."/>
        </authorList>
    </citation>
    <scope>NUCLEOTIDE SEQUENCE [LARGE SCALE GENOMIC DNA]</scope>
    <source>
        <strain evidence="3 4">08-306576</strain>
    </source>
</reference>
<evidence type="ECO:0000256" key="1">
    <source>
        <dbReference type="ARBA" id="ARBA00023266"/>
    </source>
</evidence>
<accession>A0A0B3VVL5</accession>
<dbReference type="RefSeq" id="WP_039680300.1">
    <property type="nucleotide sequence ID" value="NZ_JAWGXO010000001.1"/>
</dbReference>
<keyword evidence="4" id="KW-1185">Reference proteome</keyword>
<organism evidence="3 4">
    <name type="scientific">Terrisporobacter othiniensis</name>
    <dbReference type="NCBI Taxonomy" id="1577792"/>
    <lineage>
        <taxon>Bacteria</taxon>
        <taxon>Bacillati</taxon>
        <taxon>Bacillota</taxon>
        <taxon>Clostridia</taxon>
        <taxon>Peptostreptococcales</taxon>
        <taxon>Peptostreptococcaceae</taxon>
        <taxon>Terrisporobacter</taxon>
    </lineage>
</organism>
<dbReference type="InterPro" id="IPR058840">
    <property type="entry name" value="AAA_SelU"/>
</dbReference>
<dbReference type="Proteomes" id="UP000031189">
    <property type="component" value="Unassembled WGS sequence"/>
</dbReference>
<evidence type="ECO:0000259" key="2">
    <source>
        <dbReference type="PROSITE" id="PS50206"/>
    </source>
</evidence>
<dbReference type="Gene3D" id="3.40.50.300">
    <property type="entry name" value="P-loop containing nucleotide triphosphate hydrolases"/>
    <property type="match status" value="1"/>
</dbReference>
<evidence type="ECO:0000313" key="3">
    <source>
        <dbReference type="EMBL" id="KHS56649.1"/>
    </source>
</evidence>
<dbReference type="OrthoDB" id="9808735at2"/>
<dbReference type="Gene3D" id="3.40.250.10">
    <property type="entry name" value="Rhodanese-like domain"/>
    <property type="match status" value="1"/>
</dbReference>
<dbReference type="STRING" id="1577792.QX51_12760"/>
<dbReference type="Pfam" id="PF26341">
    <property type="entry name" value="AAA_SelU"/>
    <property type="match status" value="1"/>
</dbReference>
<dbReference type="PANTHER" id="PTHR30401">
    <property type="entry name" value="TRNA 2-SELENOURIDINE SYNTHASE"/>
    <property type="match status" value="1"/>
</dbReference>
<dbReference type="GO" id="GO:0002098">
    <property type="term" value="P:tRNA wobble uridine modification"/>
    <property type="evidence" value="ECO:0007669"/>
    <property type="project" value="InterPro"/>
</dbReference>
<protein>
    <submittedName>
        <fullName evidence="3">tRNA 2-selenouridine synthase</fullName>
    </submittedName>
</protein>
<dbReference type="EMBL" id="JWHR01000110">
    <property type="protein sequence ID" value="KHS56649.1"/>
    <property type="molecule type" value="Genomic_DNA"/>
</dbReference>
<dbReference type="SUPFAM" id="SSF52540">
    <property type="entry name" value="P-loop containing nucleoside triphosphate hydrolases"/>
    <property type="match status" value="1"/>
</dbReference>
<keyword evidence="1" id="KW-0711">Selenium</keyword>
<comment type="caution">
    <text evidence="3">The sequence shown here is derived from an EMBL/GenBank/DDBJ whole genome shotgun (WGS) entry which is preliminary data.</text>
</comment>
<dbReference type="SUPFAM" id="SSF52821">
    <property type="entry name" value="Rhodanese/Cell cycle control phosphatase"/>
    <property type="match status" value="1"/>
</dbReference>
<evidence type="ECO:0000313" key="4">
    <source>
        <dbReference type="Proteomes" id="UP000031189"/>
    </source>
</evidence>
<dbReference type="AlphaFoldDB" id="A0A0B3VVL5"/>
<dbReference type="NCBIfam" id="NF008750">
    <property type="entry name" value="PRK11784.1-2"/>
    <property type="match status" value="1"/>
</dbReference>
<dbReference type="PANTHER" id="PTHR30401:SF0">
    <property type="entry name" value="TRNA 2-SELENOURIDINE SYNTHASE"/>
    <property type="match status" value="1"/>
</dbReference>
<dbReference type="InterPro" id="IPR017582">
    <property type="entry name" value="SelU"/>
</dbReference>
<dbReference type="InterPro" id="IPR036873">
    <property type="entry name" value="Rhodanese-like_dom_sf"/>
</dbReference>
<feature type="domain" description="Rhodanese" evidence="2">
    <location>
        <begin position="11"/>
        <end position="133"/>
    </location>
</feature>
<dbReference type="NCBIfam" id="TIGR03167">
    <property type="entry name" value="tRNA_sel_U_synt"/>
    <property type="match status" value="1"/>
</dbReference>
<dbReference type="InterPro" id="IPR001763">
    <property type="entry name" value="Rhodanese-like_dom"/>
</dbReference>
<dbReference type="SMART" id="SM00450">
    <property type="entry name" value="RHOD"/>
    <property type="match status" value="1"/>
</dbReference>